<dbReference type="STRING" id="304371.MCP_2217"/>
<protein>
    <recommendedName>
        <fullName evidence="3">Restriction endonuclease</fullName>
    </recommendedName>
</protein>
<dbReference type="PATRIC" id="fig|304371.9.peg.2256"/>
<gene>
    <name evidence="1" type="ordered locus">MCP_2217</name>
</gene>
<dbReference type="AlphaFoldDB" id="D1Z0R7"/>
<keyword evidence="2" id="KW-1185">Reference proteome</keyword>
<evidence type="ECO:0000313" key="1">
    <source>
        <dbReference type="EMBL" id="BAI62289.1"/>
    </source>
</evidence>
<reference evidence="2" key="3">
    <citation type="journal article" date="2011" name="PLoS ONE">
        <title>Genome sequence of a mesophilic hydrogenotrophic methanogen Methanocella paludicola, the first cultivated representative of the order Methanocellales.</title>
        <authorList>
            <person name="Sakai S."/>
            <person name="Takaki Y."/>
            <person name="Shimamura S."/>
            <person name="Sekine M."/>
            <person name="Tajima T."/>
            <person name="Kosugi H."/>
            <person name="Ichikawa N."/>
            <person name="Tasumi E."/>
            <person name="Hiraki A.T."/>
            <person name="Shimizu A."/>
            <person name="Kato Y."/>
            <person name="Nishiko R."/>
            <person name="Mori K."/>
            <person name="Fujita N."/>
            <person name="Imachi H."/>
            <person name="Takai K."/>
        </authorList>
    </citation>
    <scope>NUCLEOTIDE SEQUENCE [LARGE SCALE GENOMIC DNA]</scope>
    <source>
        <strain evidence="2">DSM 17711 / JCM 13418 / NBRC 101707 / SANAE</strain>
    </source>
</reference>
<organism evidence="1 2">
    <name type="scientific">Methanocella paludicola (strain DSM 17711 / JCM 13418 / NBRC 101707 / SANAE)</name>
    <dbReference type="NCBI Taxonomy" id="304371"/>
    <lineage>
        <taxon>Archaea</taxon>
        <taxon>Methanobacteriati</taxon>
        <taxon>Methanobacteriota</taxon>
        <taxon>Stenosarchaea group</taxon>
        <taxon>Methanomicrobia</taxon>
        <taxon>Methanocellales</taxon>
        <taxon>Methanocellaceae</taxon>
        <taxon>Methanocella</taxon>
    </lineage>
</organism>
<reference evidence="1 2" key="1">
    <citation type="journal article" date="2007" name="Appl. Environ. Microbiol.">
        <title>Isolation of key methanogens for global methane emission from rice paddy fields: a novel isolate affiliated with the clone cluster rice cluster I.</title>
        <authorList>
            <person name="Sakai S."/>
            <person name="Imachi H."/>
            <person name="Sekiguchi Y."/>
            <person name="Ohashi A."/>
            <person name="Harada H."/>
            <person name="Kamagata Y."/>
        </authorList>
    </citation>
    <scope>NUCLEOTIDE SEQUENCE [LARGE SCALE GENOMIC DNA]</scope>
    <source>
        <strain evidence="2">DSM 17711 / JCM 13418 / NBRC 101707 / SANAE</strain>
    </source>
</reference>
<dbReference type="EMBL" id="AP011532">
    <property type="protein sequence ID" value="BAI62289.1"/>
    <property type="molecule type" value="Genomic_DNA"/>
</dbReference>
<accession>D1Z0R7</accession>
<proteinExistence type="predicted"/>
<evidence type="ECO:0000313" key="2">
    <source>
        <dbReference type="Proteomes" id="UP000001882"/>
    </source>
</evidence>
<evidence type="ECO:0008006" key="3">
    <source>
        <dbReference type="Google" id="ProtNLM"/>
    </source>
</evidence>
<dbReference type="Proteomes" id="UP000001882">
    <property type="component" value="Chromosome"/>
</dbReference>
<name>D1Z0R7_METPS</name>
<sequence length="298" mass="33459">MGKMTITDGVWAKEDEVNFFNTSLSVAPKGKLFYLTNDGRYLAYWPKNYRGTKTTLQSRNGRIGEYTEKWSKDLIEPIARELGFYAVNNVICDEVGLSNDSPADVAICRNSNTRQRPENIIAIFEVKMSIVWNWQCMQNGTTYQLQCLGDYNSHIGTPGLLRSDTMLKAIGKSVGIRTASGRASIIPIIILGNTPIQESYKTKVDNLKSYGIIQGFWSLNPHPLDNGNYIHNTDGFGFKTISSITELRNNIAALLNNNSTFFAGWKSKEDLGRMIELADSEITYRLKAERFLQLINGG</sequence>
<dbReference type="eggNOG" id="ENOG502N55R">
    <property type="taxonomic scope" value="Archaea"/>
</dbReference>
<reference evidence="1 2" key="2">
    <citation type="journal article" date="2008" name="Int. J. Syst. Evol. Microbiol.">
        <title>Methanocella paludicola gen. nov., sp. nov., a methane-producing archaeon, the first isolate of the lineage 'Rice Cluster I', and proposal of the new archaeal order Methanocellales ord. nov.</title>
        <authorList>
            <person name="Sakai S."/>
            <person name="Imachi H."/>
            <person name="Hanada S."/>
            <person name="Ohashi A."/>
            <person name="Harada H."/>
            <person name="Kamagata Y."/>
        </authorList>
    </citation>
    <scope>NUCLEOTIDE SEQUENCE [LARGE SCALE GENOMIC DNA]</scope>
    <source>
        <strain evidence="2">DSM 17711 / JCM 13418 / NBRC 101707 / SANAE</strain>
    </source>
</reference>
<dbReference type="InParanoid" id="D1Z0R7"/>
<dbReference type="KEGG" id="mpd:MCP_2217"/>